<dbReference type="Proteomes" id="UP000485058">
    <property type="component" value="Unassembled WGS sequence"/>
</dbReference>
<accession>A0A699ZIY1</accession>
<protein>
    <submittedName>
        <fullName evidence="1">Uncharacterized protein</fullName>
    </submittedName>
</protein>
<keyword evidence="2" id="KW-1185">Reference proteome</keyword>
<dbReference type="EMBL" id="BLLF01002105">
    <property type="protein sequence ID" value="GFH22707.1"/>
    <property type="molecule type" value="Genomic_DNA"/>
</dbReference>
<dbReference type="AlphaFoldDB" id="A0A699ZIY1"/>
<organism evidence="1 2">
    <name type="scientific">Haematococcus lacustris</name>
    <name type="common">Green alga</name>
    <name type="synonym">Haematococcus pluvialis</name>
    <dbReference type="NCBI Taxonomy" id="44745"/>
    <lineage>
        <taxon>Eukaryota</taxon>
        <taxon>Viridiplantae</taxon>
        <taxon>Chlorophyta</taxon>
        <taxon>core chlorophytes</taxon>
        <taxon>Chlorophyceae</taxon>
        <taxon>CS clade</taxon>
        <taxon>Chlamydomonadales</taxon>
        <taxon>Haematococcaceae</taxon>
        <taxon>Haematococcus</taxon>
    </lineage>
</organism>
<evidence type="ECO:0000313" key="2">
    <source>
        <dbReference type="Proteomes" id="UP000485058"/>
    </source>
</evidence>
<evidence type="ECO:0000313" key="1">
    <source>
        <dbReference type="EMBL" id="GFH22707.1"/>
    </source>
</evidence>
<sequence length="36" mass="3812">MSAVAGFGCHNLVREQLVAALPAQLDAQGWDMQKVG</sequence>
<proteinExistence type="predicted"/>
<name>A0A699ZIY1_HAELA</name>
<feature type="non-terminal residue" evidence="1">
    <location>
        <position position="1"/>
    </location>
</feature>
<feature type="non-terminal residue" evidence="1">
    <location>
        <position position="36"/>
    </location>
</feature>
<reference evidence="1 2" key="1">
    <citation type="submission" date="2020-02" db="EMBL/GenBank/DDBJ databases">
        <title>Draft genome sequence of Haematococcus lacustris strain NIES-144.</title>
        <authorList>
            <person name="Morimoto D."/>
            <person name="Nakagawa S."/>
            <person name="Yoshida T."/>
            <person name="Sawayama S."/>
        </authorList>
    </citation>
    <scope>NUCLEOTIDE SEQUENCE [LARGE SCALE GENOMIC DNA]</scope>
    <source>
        <strain evidence="1 2">NIES-144</strain>
    </source>
</reference>
<gene>
    <name evidence="1" type="ORF">HaLaN_20214</name>
</gene>
<comment type="caution">
    <text evidence="1">The sequence shown here is derived from an EMBL/GenBank/DDBJ whole genome shotgun (WGS) entry which is preliminary data.</text>
</comment>